<reference evidence="3" key="1">
    <citation type="journal article" date="2020" name="Nature">
        <title>Giant virus diversity and host interactions through global metagenomics.</title>
        <authorList>
            <person name="Schulz F."/>
            <person name="Roux S."/>
            <person name="Paez-Espino D."/>
            <person name="Jungbluth S."/>
            <person name="Walsh D.A."/>
            <person name="Denef V.J."/>
            <person name="McMahon K.D."/>
            <person name="Konstantinidis K.T."/>
            <person name="Eloe-Fadrosh E.A."/>
            <person name="Kyrpides N.C."/>
            <person name="Woyke T."/>
        </authorList>
    </citation>
    <scope>NUCLEOTIDE SEQUENCE</scope>
    <source>
        <strain evidence="3">GVMAG-M-3300010160-60</strain>
    </source>
</reference>
<evidence type="ECO:0000313" key="3">
    <source>
        <dbReference type="EMBL" id="QHS90158.1"/>
    </source>
</evidence>
<organism evidence="3">
    <name type="scientific">viral metagenome</name>
    <dbReference type="NCBI Taxonomy" id="1070528"/>
    <lineage>
        <taxon>unclassified sequences</taxon>
        <taxon>metagenomes</taxon>
        <taxon>organismal metagenomes</taxon>
    </lineage>
</organism>
<feature type="domain" description="Major capsid protein C-terminal" evidence="1">
    <location>
        <begin position="419"/>
        <end position="570"/>
    </location>
</feature>
<protein>
    <recommendedName>
        <fullName evidence="4">NCLDV major capsid protein</fullName>
    </recommendedName>
</protein>
<proteinExistence type="predicted"/>
<dbReference type="Pfam" id="PF04451">
    <property type="entry name" value="Capsid_NCLDV"/>
    <property type="match status" value="1"/>
</dbReference>
<evidence type="ECO:0000259" key="1">
    <source>
        <dbReference type="Pfam" id="PF04451"/>
    </source>
</evidence>
<dbReference type="EMBL" id="MN739130">
    <property type="protein sequence ID" value="QHS90158.1"/>
    <property type="molecule type" value="Genomic_DNA"/>
</dbReference>
<dbReference type="InterPro" id="IPR031654">
    <property type="entry name" value="Capsid_N"/>
</dbReference>
<dbReference type="GO" id="GO:0005198">
    <property type="term" value="F:structural molecule activity"/>
    <property type="evidence" value="ECO:0007669"/>
    <property type="project" value="InterPro"/>
</dbReference>
<dbReference type="SUPFAM" id="SSF49749">
    <property type="entry name" value="Group II dsDNA viruses VP"/>
    <property type="match status" value="2"/>
</dbReference>
<evidence type="ECO:0000259" key="2">
    <source>
        <dbReference type="Pfam" id="PF16903"/>
    </source>
</evidence>
<evidence type="ECO:0008006" key="4">
    <source>
        <dbReference type="Google" id="ProtNLM"/>
    </source>
</evidence>
<dbReference type="Gene3D" id="2.70.9.20">
    <property type="entry name" value="Major capsid protein Vp54"/>
    <property type="match status" value="1"/>
</dbReference>
<feature type="domain" description="Major capsid protein N-terminal" evidence="2">
    <location>
        <begin position="26"/>
        <end position="119"/>
    </location>
</feature>
<dbReference type="InterPro" id="IPR038519">
    <property type="entry name" value="MCP_C_sf"/>
</dbReference>
<dbReference type="InterPro" id="IPR016112">
    <property type="entry name" value="VP_dsDNA_II"/>
</dbReference>
<dbReference type="Pfam" id="PF16903">
    <property type="entry name" value="Capsid_N"/>
    <property type="match status" value="2"/>
</dbReference>
<feature type="domain" description="Major capsid protein N-terminal" evidence="2">
    <location>
        <begin position="232"/>
        <end position="365"/>
    </location>
</feature>
<dbReference type="Gene3D" id="2.70.9.10">
    <property type="entry name" value="Adenovirus Type 2 Hexon, domain 4"/>
    <property type="match status" value="1"/>
</dbReference>
<accession>A0A6C0BFH9</accession>
<name>A0A6C0BFH9_9ZZZZ</name>
<sequence>MSGGGLINIVSNSTSDIFLTGDPQITFYKMSYRRYTNFSIDTIDLPFNNSISFGNETELIVNRFGDLISKTGLHITIPSIEITKKDVGIDITNLRPIDNPLYLKNYNDIKNIYMNIMSNIYKIVYKGYQSINVSYLSIRQDVKNYVNSYYTTNNKKIIKLLDEYNELLTNYKLDYRLSNLWYIITHINYDRLVDNVIIKEVMLKELQYGIEKCREVQTYFFNSYQNFKKQKEQFYDNNIKSAWTKKLGHSMIDYIDIFIGGKRIDRHLGIWIDIWNDLVYKETQIDSYNNLIGNIDVLTNFNIIKKPSYDIYVPMSFWFNKYYGLAFPLIAMQYNDIHINVKLRKFEEVFYTEKIYKCYVNDLPKNLTASMIDFIRKESKFTITDIEETNIYLQDIWENNNYSLSGNIITDYIFLDNNERKRFAQSGHEYLIETNQNSITENVSTNDFDIVFDQFKNQCKEIVWATTQNCLTTNTNGSTECQWYNYSNRGKNPITTTQLNLNGHVRLQKQNSNYYNNYQPYVYHKRSIPKGINMYSFCLEPLQHQPSGACNFTVIDDIRMFLTIDNTYYRYINKQLYPHDLHINFDIIINNPNELLEKMDYEFSLFTINKYTNENVTYDTDTKTIKEMLFHSEKTIKVYNMLKQGINLIELNDYRQIYLKTDATFYAFNSALNILRLIGGYGSLAYSGNV</sequence>
<dbReference type="InterPro" id="IPR007542">
    <property type="entry name" value="MCP_C"/>
</dbReference>
<dbReference type="AlphaFoldDB" id="A0A6C0BFH9"/>